<organism evidence="2 3">
    <name type="scientific">Methylophaga lonarensis MPL</name>
    <dbReference type="NCBI Taxonomy" id="1286106"/>
    <lineage>
        <taxon>Bacteria</taxon>
        <taxon>Pseudomonadati</taxon>
        <taxon>Pseudomonadota</taxon>
        <taxon>Gammaproteobacteria</taxon>
        <taxon>Thiotrichales</taxon>
        <taxon>Piscirickettsiaceae</taxon>
        <taxon>Methylophaga</taxon>
    </lineage>
</organism>
<evidence type="ECO:0000259" key="1">
    <source>
        <dbReference type="Pfam" id="PF12697"/>
    </source>
</evidence>
<dbReference type="GO" id="GO:0016787">
    <property type="term" value="F:hydrolase activity"/>
    <property type="evidence" value="ECO:0007669"/>
    <property type="project" value="UniProtKB-KW"/>
</dbReference>
<dbReference type="Gene3D" id="3.40.50.1820">
    <property type="entry name" value="alpha/beta hydrolase"/>
    <property type="match status" value="1"/>
</dbReference>
<dbReference type="OrthoDB" id="5290302at2"/>
<dbReference type="Proteomes" id="UP000012019">
    <property type="component" value="Unassembled WGS sequence"/>
</dbReference>
<dbReference type="PATRIC" id="fig|1286106.3.peg.1552"/>
<comment type="caution">
    <text evidence="2">The sequence shown here is derived from an EMBL/GenBank/DDBJ whole genome shotgun (WGS) entry which is preliminary data.</text>
</comment>
<gene>
    <name evidence="2" type="ORF">MPL1_07732</name>
</gene>
<dbReference type="SUPFAM" id="SSF53474">
    <property type="entry name" value="alpha/beta-Hydrolases"/>
    <property type="match status" value="1"/>
</dbReference>
<feature type="domain" description="AB hydrolase-1" evidence="1">
    <location>
        <begin position="5"/>
        <end position="234"/>
    </location>
</feature>
<dbReference type="InterPro" id="IPR029058">
    <property type="entry name" value="AB_hydrolase_fold"/>
</dbReference>
<dbReference type="eggNOG" id="COG2267">
    <property type="taxonomic scope" value="Bacteria"/>
</dbReference>
<keyword evidence="3" id="KW-1185">Reference proteome</keyword>
<sequence>MTDWILLRGLGRESAHWGDFISQMQQQFPDSQIHCLDLPGTGQHYQQKSPISLPKITRIVRAQAMEQGILNKPVRLLGLSLGGMVVWDWLKQFPEDASHAVMINSSFADLSPFWDRLYWHSYLNMLRIGAIRDIQQREAAILKLVCNRNHHQEVVDAWLQIQQQRPVSAKTIGRQLLAAGLYRAGKANPKQPVLIVSSPMDRLVSVECSRAVQQKWQLPMLAHPWAGHDLSVDDSPWLAEQLANWLRHDSQQQD</sequence>
<name>M7PR40_9GAMM</name>
<dbReference type="EMBL" id="APHR01000038">
    <property type="protein sequence ID" value="EMR12909.1"/>
    <property type="molecule type" value="Genomic_DNA"/>
</dbReference>
<dbReference type="RefSeq" id="WP_009726532.1">
    <property type="nucleotide sequence ID" value="NZ_APHR01000038.1"/>
</dbReference>
<dbReference type="STRING" id="1286106.MPL1_07732"/>
<proteinExistence type="predicted"/>
<evidence type="ECO:0000313" key="3">
    <source>
        <dbReference type="Proteomes" id="UP000012019"/>
    </source>
</evidence>
<dbReference type="Pfam" id="PF12697">
    <property type="entry name" value="Abhydrolase_6"/>
    <property type="match status" value="1"/>
</dbReference>
<reference evidence="2 3" key="1">
    <citation type="journal article" date="2013" name="Genome Announc.">
        <title>Draft Genome Sequence of Methylophaga lonarensis MPLT, a Haloalkaliphilic (Non-Methane-Utilizing) Methylotroph.</title>
        <authorList>
            <person name="Shetty S.A."/>
            <person name="Marathe N.P."/>
            <person name="Munot H."/>
            <person name="Antony C.P."/>
            <person name="Dhotre D.P."/>
            <person name="Murrell J.C."/>
            <person name="Shouche Y.S."/>
        </authorList>
    </citation>
    <scope>NUCLEOTIDE SEQUENCE [LARGE SCALE GENOMIC DNA]</scope>
    <source>
        <strain evidence="2 3">MPL</strain>
    </source>
</reference>
<dbReference type="InterPro" id="IPR000073">
    <property type="entry name" value="AB_hydrolase_1"/>
</dbReference>
<dbReference type="AlphaFoldDB" id="M7PR40"/>
<accession>M7PR40</accession>
<keyword evidence="2" id="KW-0378">Hydrolase</keyword>
<protein>
    <submittedName>
        <fullName evidence="2">Alpha/beta hydrolase</fullName>
    </submittedName>
</protein>
<evidence type="ECO:0000313" key="2">
    <source>
        <dbReference type="EMBL" id="EMR12909.1"/>
    </source>
</evidence>